<organism evidence="4 5">
    <name type="scientific">Fusarium torreyae</name>
    <dbReference type="NCBI Taxonomy" id="1237075"/>
    <lineage>
        <taxon>Eukaryota</taxon>
        <taxon>Fungi</taxon>
        <taxon>Dikarya</taxon>
        <taxon>Ascomycota</taxon>
        <taxon>Pezizomycotina</taxon>
        <taxon>Sordariomycetes</taxon>
        <taxon>Hypocreomycetidae</taxon>
        <taxon>Hypocreales</taxon>
        <taxon>Nectriaceae</taxon>
        <taxon>Fusarium</taxon>
    </lineage>
</organism>
<accession>A0A9W8V8D6</accession>
<comment type="caution">
    <text evidence="4">The sequence shown here is derived from an EMBL/GenBank/DDBJ whole genome shotgun (WGS) entry which is preliminary data.</text>
</comment>
<dbReference type="PANTHER" id="PTHR47966">
    <property type="entry name" value="BETA-SITE APP-CLEAVING ENZYME, ISOFORM A-RELATED"/>
    <property type="match status" value="1"/>
</dbReference>
<dbReference type="GO" id="GO:0006508">
    <property type="term" value="P:proteolysis"/>
    <property type="evidence" value="ECO:0007669"/>
    <property type="project" value="InterPro"/>
</dbReference>
<dbReference type="EMBL" id="JAOQAZ010000034">
    <property type="protein sequence ID" value="KAJ4249088.1"/>
    <property type="molecule type" value="Genomic_DNA"/>
</dbReference>
<sequence length="444" mass="47206">MLFSTSLLTIASLQGVAAAAASSQSQPPTIPISYSYGGYPRVQADIKWGTPGQSPVPTIFDTGSPSFWVFGPNSIINDGTNAHYTPGPCNKTVKTFYNWRKSSSHSKGGAVKNKGGPLGYAYGGNGKLISAPATINDTFAFSNPKFAELTNNQVALADYAQVAQLDDKCKIPESDFDHSILGLAPLPKDFSGPSFRDNLRRTGKTQSSSFTMWFDQQPKSIKSLYSGAAVFGAAPSNKKYTGELVRIKQSYPTPPYIGYYSALPELTATSIRKPGKPVKIGLADSSVKQCLLDSGTGEDRLPFSEKEIIKATGLIQLKSPLVLAWNGTCESIPRTATLNFTFSGVTPGKKVTVAVPIRSYARGEYDDMPGYDASKYCALSVSGDEYGGCIFGAPFFTAAYAVFHDDKKQIALAQGGVSTGSSDGIARIGQLSPILPGSNIPNSV</sequence>
<dbReference type="GO" id="GO:0004190">
    <property type="term" value="F:aspartic-type endopeptidase activity"/>
    <property type="evidence" value="ECO:0007669"/>
    <property type="project" value="InterPro"/>
</dbReference>
<keyword evidence="5" id="KW-1185">Reference proteome</keyword>
<dbReference type="InterPro" id="IPR033121">
    <property type="entry name" value="PEPTIDASE_A1"/>
</dbReference>
<dbReference type="Gene3D" id="2.40.70.10">
    <property type="entry name" value="Acid Proteases"/>
    <property type="match status" value="2"/>
</dbReference>
<name>A0A9W8V8D6_9HYPO</name>
<proteinExistence type="inferred from homology"/>
<dbReference type="Pfam" id="PF00026">
    <property type="entry name" value="Asp"/>
    <property type="match status" value="1"/>
</dbReference>
<protein>
    <recommendedName>
        <fullName evidence="3">Peptidase A1 domain-containing protein</fullName>
    </recommendedName>
</protein>
<dbReference type="PROSITE" id="PS51767">
    <property type="entry name" value="PEPTIDASE_A1"/>
    <property type="match status" value="1"/>
</dbReference>
<feature type="signal peptide" evidence="2">
    <location>
        <begin position="1"/>
        <end position="18"/>
    </location>
</feature>
<evidence type="ECO:0000256" key="2">
    <source>
        <dbReference type="SAM" id="SignalP"/>
    </source>
</evidence>
<dbReference type="PANTHER" id="PTHR47966:SF51">
    <property type="entry name" value="BETA-SITE APP-CLEAVING ENZYME, ISOFORM A-RELATED"/>
    <property type="match status" value="1"/>
</dbReference>
<dbReference type="InterPro" id="IPR001461">
    <property type="entry name" value="Aspartic_peptidase_A1"/>
</dbReference>
<evidence type="ECO:0000313" key="5">
    <source>
        <dbReference type="Proteomes" id="UP001152049"/>
    </source>
</evidence>
<reference evidence="4" key="1">
    <citation type="submission" date="2022-09" db="EMBL/GenBank/DDBJ databases">
        <title>Fusarium specimens isolated from Avocado Roots.</title>
        <authorList>
            <person name="Stajich J."/>
            <person name="Roper C."/>
            <person name="Heimlech-Rivalta G."/>
        </authorList>
    </citation>
    <scope>NUCLEOTIDE SEQUENCE</scope>
    <source>
        <strain evidence="4">CF00136</strain>
    </source>
</reference>
<dbReference type="SUPFAM" id="SSF50630">
    <property type="entry name" value="Acid proteases"/>
    <property type="match status" value="1"/>
</dbReference>
<dbReference type="InterPro" id="IPR034164">
    <property type="entry name" value="Pepsin-like_dom"/>
</dbReference>
<dbReference type="CDD" id="cd05471">
    <property type="entry name" value="pepsin_like"/>
    <property type="match status" value="1"/>
</dbReference>
<keyword evidence="2" id="KW-0732">Signal</keyword>
<feature type="chain" id="PRO_5040959683" description="Peptidase A1 domain-containing protein" evidence="2">
    <location>
        <begin position="19"/>
        <end position="444"/>
    </location>
</feature>
<evidence type="ECO:0000313" key="4">
    <source>
        <dbReference type="EMBL" id="KAJ4249088.1"/>
    </source>
</evidence>
<comment type="similarity">
    <text evidence="1">Belongs to the peptidase A1 family.</text>
</comment>
<evidence type="ECO:0000256" key="1">
    <source>
        <dbReference type="ARBA" id="ARBA00007447"/>
    </source>
</evidence>
<dbReference type="Proteomes" id="UP001152049">
    <property type="component" value="Unassembled WGS sequence"/>
</dbReference>
<dbReference type="OrthoDB" id="771136at2759"/>
<dbReference type="AlphaFoldDB" id="A0A9W8V8D6"/>
<dbReference type="InterPro" id="IPR021109">
    <property type="entry name" value="Peptidase_aspartic_dom_sf"/>
</dbReference>
<feature type="domain" description="Peptidase A1" evidence="3">
    <location>
        <begin position="42"/>
        <end position="413"/>
    </location>
</feature>
<evidence type="ECO:0000259" key="3">
    <source>
        <dbReference type="PROSITE" id="PS51767"/>
    </source>
</evidence>
<gene>
    <name evidence="4" type="ORF">NW762_012420</name>
</gene>